<keyword evidence="4" id="KW-1185">Reference proteome</keyword>
<sequence length="437" mass="48376">MKQITRLLALVCGTITPLFAQLEPTAGQWKTWFIESGAAHRLPAPAPVKRELEQIVLLQKKLTASTRQEITYWNAGAPGYHWTNWMSNLWMTNPTPNGPFSNMLLNVAIYDATIVAWNTKFAHKRPRPFSADKRIQAYGQAPDSPSYPCEHSVAAGAAATIIAHYFPAMADSAQRMANRVMAARVAAGMAFPSDTRAGFELGKRIAELELARTANYVPSTPWDGKRPQQAGIWTGDVPMFVTGGLCKPVVLSSSHQFRPGPPPDFAADMAELKAYKHTNRAKANAFFFNGNFSTGDLLNRKLFEHNLHLNPPQAARLYAAHAITMYDSFVAVFDAKYAYWGIRPDQYDPTYRPLLKTPPFPGYPSGHAATTGAICYLLAHFFPADRAEFEQVATDCAESRFQGGIHFRTDNEVGLTLGRNIADAVIKRMSSHGHTPY</sequence>
<organism evidence="3 4">
    <name type="scientific">Fibrella forsythiae</name>
    <dbReference type="NCBI Taxonomy" id="2817061"/>
    <lineage>
        <taxon>Bacteria</taxon>
        <taxon>Pseudomonadati</taxon>
        <taxon>Bacteroidota</taxon>
        <taxon>Cytophagia</taxon>
        <taxon>Cytophagales</taxon>
        <taxon>Spirosomataceae</taxon>
        <taxon>Fibrella</taxon>
    </lineage>
</organism>
<dbReference type="InterPro" id="IPR036938">
    <property type="entry name" value="PAP2/HPO_sf"/>
</dbReference>
<feature type="domain" description="Phosphatidic acid phosphatase type 2/haloperoxidase" evidence="2">
    <location>
        <begin position="330"/>
        <end position="422"/>
    </location>
</feature>
<dbReference type="Gene3D" id="1.20.144.10">
    <property type="entry name" value="Phosphatidic acid phosphatase type 2/haloperoxidase"/>
    <property type="match status" value="1"/>
</dbReference>
<feature type="domain" description="Phosphatidic acid phosphatase type 2/haloperoxidase" evidence="2">
    <location>
        <begin position="112"/>
        <end position="203"/>
    </location>
</feature>
<protein>
    <submittedName>
        <fullName evidence="3">Phosphatase PAP2 family protein</fullName>
    </submittedName>
</protein>
<gene>
    <name evidence="3" type="ORF">J2I46_04385</name>
</gene>
<proteinExistence type="predicted"/>
<dbReference type="EMBL" id="JAFMYW010000001">
    <property type="protein sequence ID" value="MBO0947806.1"/>
    <property type="molecule type" value="Genomic_DNA"/>
</dbReference>
<dbReference type="CDD" id="cd03398">
    <property type="entry name" value="PAP2_haloperoxidase"/>
    <property type="match status" value="1"/>
</dbReference>
<keyword evidence="1" id="KW-0732">Signal</keyword>
<evidence type="ECO:0000313" key="4">
    <source>
        <dbReference type="Proteomes" id="UP000664628"/>
    </source>
</evidence>
<dbReference type="InterPro" id="IPR052559">
    <property type="entry name" value="V-haloperoxidase"/>
</dbReference>
<reference evidence="3 4" key="1">
    <citation type="submission" date="2021-03" db="EMBL/GenBank/DDBJ databases">
        <title>Fibrella sp. HMF5405 genome sequencing and assembly.</title>
        <authorList>
            <person name="Kang H."/>
            <person name="Kim H."/>
            <person name="Bae S."/>
            <person name="Joh K."/>
        </authorList>
    </citation>
    <scope>NUCLEOTIDE SEQUENCE [LARGE SCALE GENOMIC DNA]</scope>
    <source>
        <strain evidence="3 4">HMF5405</strain>
    </source>
</reference>
<accession>A0ABS3JED1</accession>
<feature type="chain" id="PRO_5046385396" evidence="1">
    <location>
        <begin position="21"/>
        <end position="437"/>
    </location>
</feature>
<dbReference type="RefSeq" id="WP_207327706.1">
    <property type="nucleotide sequence ID" value="NZ_JAFMYW010000001.1"/>
</dbReference>
<dbReference type="PANTHER" id="PTHR34599:SF1">
    <property type="entry name" value="PHOSPHATIDIC ACID PHOSPHATASE TYPE 2_HALOPEROXIDASE DOMAIN-CONTAINING PROTEIN"/>
    <property type="match status" value="1"/>
</dbReference>
<dbReference type="Pfam" id="PF01569">
    <property type="entry name" value="PAP2"/>
    <property type="match status" value="2"/>
</dbReference>
<name>A0ABS3JED1_9BACT</name>
<dbReference type="PANTHER" id="PTHR34599">
    <property type="entry name" value="PEROXIDASE-RELATED"/>
    <property type="match status" value="1"/>
</dbReference>
<dbReference type="Proteomes" id="UP000664628">
    <property type="component" value="Unassembled WGS sequence"/>
</dbReference>
<dbReference type="Gene3D" id="1.10.606.20">
    <property type="match status" value="1"/>
</dbReference>
<evidence type="ECO:0000313" key="3">
    <source>
        <dbReference type="EMBL" id="MBO0947806.1"/>
    </source>
</evidence>
<evidence type="ECO:0000256" key="1">
    <source>
        <dbReference type="SAM" id="SignalP"/>
    </source>
</evidence>
<evidence type="ECO:0000259" key="2">
    <source>
        <dbReference type="Pfam" id="PF01569"/>
    </source>
</evidence>
<comment type="caution">
    <text evidence="3">The sequence shown here is derived from an EMBL/GenBank/DDBJ whole genome shotgun (WGS) entry which is preliminary data.</text>
</comment>
<feature type="signal peptide" evidence="1">
    <location>
        <begin position="1"/>
        <end position="20"/>
    </location>
</feature>
<dbReference type="InterPro" id="IPR000326">
    <property type="entry name" value="PAP2/HPO"/>
</dbReference>
<dbReference type="SUPFAM" id="SSF48317">
    <property type="entry name" value="Acid phosphatase/Vanadium-dependent haloperoxidase"/>
    <property type="match status" value="2"/>
</dbReference>